<evidence type="ECO:0008006" key="4">
    <source>
        <dbReference type="Google" id="ProtNLM"/>
    </source>
</evidence>
<reference evidence="3" key="1">
    <citation type="submission" date="2019-03" db="EMBL/GenBank/DDBJ databases">
        <title>Single cell metagenomics reveals metabolic interactions within the superorganism composed of flagellate Streblomastix strix and complex community of Bacteroidetes bacteria on its surface.</title>
        <authorList>
            <person name="Treitli S.C."/>
            <person name="Kolisko M."/>
            <person name="Husnik F."/>
            <person name="Keeling P."/>
            <person name="Hampl V."/>
        </authorList>
    </citation>
    <scope>NUCLEOTIDE SEQUENCE</scope>
    <source>
        <strain evidence="3">STM</strain>
    </source>
</reference>
<feature type="domain" description="Glycosyl-hydrolase family 116 catalytic region" evidence="1">
    <location>
        <begin position="500"/>
        <end position="778"/>
    </location>
</feature>
<dbReference type="PROSITE" id="PS00191">
    <property type="entry name" value="CYTOCHROME_B5_1"/>
    <property type="match status" value="1"/>
</dbReference>
<comment type="caution">
    <text evidence="3">The sequence shown here is derived from an EMBL/GenBank/DDBJ whole genome shotgun (WGS) entry which is preliminary data.</text>
</comment>
<evidence type="ECO:0000313" key="3">
    <source>
        <dbReference type="EMBL" id="KAA6331477.1"/>
    </source>
</evidence>
<dbReference type="Gene3D" id="1.50.10.10">
    <property type="match status" value="1"/>
</dbReference>
<proteinExistence type="predicted"/>
<feature type="domain" description="Glycosyl-hydrolase family 116 N-terminal" evidence="2">
    <location>
        <begin position="73"/>
        <end position="392"/>
    </location>
</feature>
<organism evidence="3">
    <name type="scientific">termite gut metagenome</name>
    <dbReference type="NCBI Taxonomy" id="433724"/>
    <lineage>
        <taxon>unclassified sequences</taxon>
        <taxon>metagenomes</taxon>
        <taxon>organismal metagenomes</taxon>
    </lineage>
</organism>
<dbReference type="AlphaFoldDB" id="A0A5J4RBN8"/>
<name>A0A5J4RBN8_9ZZZZ</name>
<accession>A0A5J4RBN8</accession>
<dbReference type="GO" id="GO:0005975">
    <property type="term" value="P:carbohydrate metabolic process"/>
    <property type="evidence" value="ECO:0007669"/>
    <property type="project" value="InterPro"/>
</dbReference>
<dbReference type="InterPro" id="IPR052566">
    <property type="entry name" value="Non-lysos_glucosylceramidase"/>
</dbReference>
<dbReference type="InterPro" id="IPR012341">
    <property type="entry name" value="6hp_glycosidase-like_sf"/>
</dbReference>
<dbReference type="InterPro" id="IPR024462">
    <property type="entry name" value="GH116_N"/>
</dbReference>
<evidence type="ECO:0000259" key="1">
    <source>
        <dbReference type="Pfam" id="PF04685"/>
    </source>
</evidence>
<dbReference type="Pfam" id="PF04685">
    <property type="entry name" value="DUF608"/>
    <property type="match status" value="1"/>
</dbReference>
<dbReference type="GO" id="GO:0008422">
    <property type="term" value="F:beta-glucosidase activity"/>
    <property type="evidence" value="ECO:0007669"/>
    <property type="project" value="TreeGrafter"/>
</dbReference>
<dbReference type="SUPFAM" id="SSF48208">
    <property type="entry name" value="Six-hairpin glycosidases"/>
    <property type="match status" value="1"/>
</dbReference>
<dbReference type="Pfam" id="PF12215">
    <property type="entry name" value="Glyco_hydr_116N"/>
    <property type="match status" value="1"/>
</dbReference>
<dbReference type="PANTHER" id="PTHR12654">
    <property type="entry name" value="BILE ACID BETA-GLUCOSIDASE-RELATED"/>
    <property type="match status" value="1"/>
</dbReference>
<dbReference type="InterPro" id="IPR008928">
    <property type="entry name" value="6-hairpin_glycosidase_sf"/>
</dbReference>
<dbReference type="PANTHER" id="PTHR12654:SF4">
    <property type="entry name" value="PB1 DOMAIN-CONTAINING PROTEIN"/>
    <property type="match status" value="1"/>
</dbReference>
<dbReference type="PROSITE" id="PS51318">
    <property type="entry name" value="TAT"/>
    <property type="match status" value="1"/>
</dbReference>
<sequence length="899" mass="100553">MKSISRRHFIRLSGVAAVGLTLNPGLAMNKAFVPESALKPLYKKLDGAWIQALYEQGKPTVYAKSRNELRYIGMPVGGINAGGVYLGGDGRLWLWDIFNDNREGIEPKMVEWSHQTTHSSYVRSRDGACYIEPAHDIRPLEQGFAFRFEYNGRTIIKYLKASDWDEILFEAGYPVGIVRYIDNSLPVEITLHAYSPFIPLNEDDSGLPASILSFSFKNTGNAAVRITVLGWLENKTGIRSVNEIRGAFGTTVNRRHNKVVRQNNWVAVDETLVSLDKAEEMKNQPDFGTLCVAALNTDAKGYASIDPYNSAELFAQTTIDETEKPAQEPLIGAVETGLNLNAGASAEADFVISWYFPNLKIHEKIKDTGRYYQNRFASALEVAQYIQKDFKRLSSQTLLWAGTWQDSTLPHWFLERTLMNIDTLATTTCHRFSSGRFWAWEGVGACHGTCTHVWQYAQAMGRIFPALERDCRERTDLGIALQPDGGIIFRAEMESRPAIDGQAGSVLRCYREHQMSADDAFLRRNWDNIKKATRFIINKDRNGDGMEDTPLENTLDAVWDGEIAWIVGLCIAAVKAGQRMAEEMGDDAFAAICAAYVGKGSANMDKYLFNGEYYIHRPDKEKGRAKLGSYNTCHIDQVMGQSWAYQVGLGQILDNKNVKSALKSLWKYNYTTDVGPYIETHPGGRPYAVAGEGGLIINTNPMNEEKPYGENVTWQMGYFHECQSGYEYEVAAHMIAEGMTDEGLILVRSIHDRYHGAKRNPYNEIECSDHYARAMASYGAFITACGFEYHGPKGYMRFAPKWNVENFKAPFTAAEGWGSYSQKQSTDSIECALTPRYGQVQLSSFSVEAPQGRSVKTAAVTLGGQTIPAKLKQEGSKLLVTLQSRITVKSDETLNLLFK</sequence>
<dbReference type="InterPro" id="IPR018506">
    <property type="entry name" value="Cyt_B5_heme-BS"/>
</dbReference>
<protein>
    <recommendedName>
        <fullName evidence="4">Glycosyl-hydrolase family 116 catalytic region domain-containing protein</fullName>
    </recommendedName>
</protein>
<evidence type="ECO:0000259" key="2">
    <source>
        <dbReference type="Pfam" id="PF12215"/>
    </source>
</evidence>
<gene>
    <name evidence="3" type="ORF">EZS27_019919</name>
</gene>
<dbReference type="GO" id="GO:0020037">
    <property type="term" value="F:heme binding"/>
    <property type="evidence" value="ECO:0007669"/>
    <property type="project" value="InterPro"/>
</dbReference>
<dbReference type="EMBL" id="SNRY01001367">
    <property type="protein sequence ID" value="KAA6331477.1"/>
    <property type="molecule type" value="Genomic_DNA"/>
</dbReference>
<dbReference type="InterPro" id="IPR006311">
    <property type="entry name" value="TAT_signal"/>
</dbReference>
<dbReference type="InterPro" id="IPR006775">
    <property type="entry name" value="GH116_catalytic"/>
</dbReference>